<accession>A0A6S7D359</accession>
<dbReference type="Gene3D" id="3.30.565.10">
    <property type="entry name" value="Histidine kinase-like ATPase, C-terminal domain"/>
    <property type="match status" value="1"/>
</dbReference>
<dbReference type="SUPFAM" id="SSF55874">
    <property type="entry name" value="ATPase domain of HSP90 chaperone/DNA topoisomerase II/histidine kinase"/>
    <property type="match status" value="1"/>
</dbReference>
<evidence type="ECO:0000313" key="2">
    <source>
        <dbReference type="Proteomes" id="UP000494115"/>
    </source>
</evidence>
<dbReference type="AlphaFoldDB" id="A0A6S7D359"/>
<evidence type="ECO:0000313" key="1">
    <source>
        <dbReference type="EMBL" id="CAB3805013.1"/>
    </source>
</evidence>
<organism evidence="1 2">
    <name type="scientific">Pararobbsia alpina</name>
    <dbReference type="NCBI Taxonomy" id="621374"/>
    <lineage>
        <taxon>Bacteria</taxon>
        <taxon>Pseudomonadati</taxon>
        <taxon>Pseudomonadota</taxon>
        <taxon>Betaproteobacteria</taxon>
        <taxon>Burkholderiales</taxon>
        <taxon>Burkholderiaceae</taxon>
        <taxon>Pararobbsia</taxon>
    </lineage>
</organism>
<protein>
    <submittedName>
        <fullName evidence="1">Uncharacterized protein</fullName>
    </submittedName>
</protein>
<dbReference type="RefSeq" id="WP_175108144.1">
    <property type="nucleotide sequence ID" value="NZ_CADIKM010000069.1"/>
</dbReference>
<dbReference type="Proteomes" id="UP000494115">
    <property type="component" value="Unassembled WGS sequence"/>
</dbReference>
<proteinExistence type="predicted"/>
<keyword evidence="2" id="KW-1185">Reference proteome</keyword>
<gene>
    <name evidence="1" type="ORF">LMG28138_05619</name>
</gene>
<sequence length="102" mass="11147">MPSTVRLSRTALRHYQGVGVCDFAVGFAPVNGFMPGMESGDIMRREFTGEVVVVGPDNTIRLTVEHPVGDPYVDCDPARFEQLVGNLLHNACKFTPRAARSP</sequence>
<dbReference type="InterPro" id="IPR036890">
    <property type="entry name" value="HATPase_C_sf"/>
</dbReference>
<dbReference type="EMBL" id="CADIKM010000069">
    <property type="protein sequence ID" value="CAB3805013.1"/>
    <property type="molecule type" value="Genomic_DNA"/>
</dbReference>
<name>A0A6S7D359_9BURK</name>
<reference evidence="1 2" key="1">
    <citation type="submission" date="2020-04" db="EMBL/GenBank/DDBJ databases">
        <authorList>
            <person name="De Canck E."/>
        </authorList>
    </citation>
    <scope>NUCLEOTIDE SEQUENCE [LARGE SCALE GENOMIC DNA]</scope>
    <source>
        <strain evidence="1 2">LMG 28138</strain>
    </source>
</reference>